<feature type="non-terminal residue" evidence="1">
    <location>
        <position position="1"/>
    </location>
</feature>
<dbReference type="Proteomes" id="UP000649617">
    <property type="component" value="Unassembled WGS sequence"/>
</dbReference>
<keyword evidence="2" id="KW-1185">Reference proteome</keyword>
<feature type="non-terminal residue" evidence="1">
    <location>
        <position position="131"/>
    </location>
</feature>
<reference evidence="1" key="1">
    <citation type="submission" date="2021-02" db="EMBL/GenBank/DDBJ databases">
        <authorList>
            <person name="Dougan E. K."/>
            <person name="Rhodes N."/>
            <person name="Thang M."/>
            <person name="Chan C."/>
        </authorList>
    </citation>
    <scope>NUCLEOTIDE SEQUENCE</scope>
</reference>
<name>A0A812M4P5_SYMPI</name>
<sequence length="131" mass="14559">DLSIHYGDFEEGDFVLGFEPLIDKYGESLANYKPTGTSGSMKALGRQHERGLVFPFAVGCKGMAEFRVAREDACSTLLQMAEDSYPDVKHPLLNDFKGDCATAIETRKVPCISLEHVIGNWLGGRDIWFLK</sequence>
<evidence type="ECO:0000313" key="1">
    <source>
        <dbReference type="EMBL" id="CAE7258211.1"/>
    </source>
</evidence>
<comment type="caution">
    <text evidence="1">The sequence shown here is derived from an EMBL/GenBank/DDBJ whole genome shotgun (WGS) entry which is preliminary data.</text>
</comment>
<dbReference type="OrthoDB" id="206318at2759"/>
<dbReference type="EMBL" id="CAJNIZ010007461">
    <property type="protein sequence ID" value="CAE7258211.1"/>
    <property type="molecule type" value="Genomic_DNA"/>
</dbReference>
<accession>A0A812M4P5</accession>
<evidence type="ECO:0000313" key="2">
    <source>
        <dbReference type="Proteomes" id="UP000649617"/>
    </source>
</evidence>
<gene>
    <name evidence="1" type="ORF">SPIL2461_LOCUS5327</name>
</gene>
<proteinExistence type="predicted"/>
<protein>
    <submittedName>
        <fullName evidence="1">Uncharacterized protein</fullName>
    </submittedName>
</protein>
<dbReference type="AlphaFoldDB" id="A0A812M4P5"/>
<organism evidence="1 2">
    <name type="scientific">Symbiodinium pilosum</name>
    <name type="common">Dinoflagellate</name>
    <dbReference type="NCBI Taxonomy" id="2952"/>
    <lineage>
        <taxon>Eukaryota</taxon>
        <taxon>Sar</taxon>
        <taxon>Alveolata</taxon>
        <taxon>Dinophyceae</taxon>
        <taxon>Suessiales</taxon>
        <taxon>Symbiodiniaceae</taxon>
        <taxon>Symbiodinium</taxon>
    </lineage>
</organism>